<reference evidence="2 3" key="1">
    <citation type="submission" date="2020-06" db="EMBL/GenBank/DDBJ databases">
        <authorList>
            <person name="Li R."/>
            <person name="Bekaert M."/>
        </authorList>
    </citation>
    <scope>NUCLEOTIDE SEQUENCE [LARGE SCALE GENOMIC DNA]</scope>
    <source>
        <strain evidence="3">wild</strain>
    </source>
</reference>
<sequence length="172" mass="20149">MKILNKSYKTSCSKSLKYPIEFGNAHRFGKRSLNRARPIVARFLYRRDVEQVLKNAYKLRGKPFGIQEQFPAEIEKERKRLYPVMRLAQQDGKPVTMFRDKLYIDGYLFIPRLNTENPTSQNQERVSTETQCKVIGENTGYRDALMIPSNDKQNGRYKRQLAGSSPETPYYK</sequence>
<dbReference type="AlphaFoldDB" id="A0A6J8DZA9"/>
<feature type="region of interest" description="Disordered" evidence="1">
    <location>
        <begin position="146"/>
        <end position="172"/>
    </location>
</feature>
<dbReference type="OrthoDB" id="6159875at2759"/>
<proteinExistence type="predicted"/>
<evidence type="ECO:0000313" key="2">
    <source>
        <dbReference type="EMBL" id="CAC5413500.1"/>
    </source>
</evidence>
<evidence type="ECO:0000256" key="1">
    <source>
        <dbReference type="SAM" id="MobiDB-lite"/>
    </source>
</evidence>
<accession>A0A6J8DZA9</accession>
<gene>
    <name evidence="2" type="ORF">MCOR_46385</name>
</gene>
<protein>
    <submittedName>
        <fullName evidence="2">Uncharacterized protein</fullName>
    </submittedName>
</protein>
<keyword evidence="3" id="KW-1185">Reference proteome</keyword>
<organism evidence="2 3">
    <name type="scientific">Mytilus coruscus</name>
    <name type="common">Sea mussel</name>
    <dbReference type="NCBI Taxonomy" id="42192"/>
    <lineage>
        <taxon>Eukaryota</taxon>
        <taxon>Metazoa</taxon>
        <taxon>Spiralia</taxon>
        <taxon>Lophotrochozoa</taxon>
        <taxon>Mollusca</taxon>
        <taxon>Bivalvia</taxon>
        <taxon>Autobranchia</taxon>
        <taxon>Pteriomorphia</taxon>
        <taxon>Mytilida</taxon>
        <taxon>Mytiloidea</taxon>
        <taxon>Mytilidae</taxon>
        <taxon>Mytilinae</taxon>
        <taxon>Mytilus</taxon>
    </lineage>
</organism>
<dbReference type="Proteomes" id="UP000507470">
    <property type="component" value="Unassembled WGS sequence"/>
</dbReference>
<evidence type="ECO:0000313" key="3">
    <source>
        <dbReference type="Proteomes" id="UP000507470"/>
    </source>
</evidence>
<dbReference type="Gene3D" id="3.30.70.1820">
    <property type="entry name" value="L1 transposable element, RRM domain"/>
    <property type="match status" value="1"/>
</dbReference>
<name>A0A6J8DZA9_MYTCO</name>
<feature type="compositionally biased region" description="Polar residues" evidence="1">
    <location>
        <begin position="162"/>
        <end position="172"/>
    </location>
</feature>
<dbReference type="EMBL" id="CACVKT020008141">
    <property type="protein sequence ID" value="CAC5413500.1"/>
    <property type="molecule type" value="Genomic_DNA"/>
</dbReference>